<proteinExistence type="predicted"/>
<dbReference type="Proteomes" id="UP001057877">
    <property type="component" value="Chromosome"/>
</dbReference>
<evidence type="ECO:0000313" key="2">
    <source>
        <dbReference type="Proteomes" id="UP001057877"/>
    </source>
</evidence>
<evidence type="ECO:0000313" key="1">
    <source>
        <dbReference type="EMBL" id="UVI33665.1"/>
    </source>
</evidence>
<organism evidence="1 2">
    <name type="scientific">Paenibacillus spongiae</name>
    <dbReference type="NCBI Taxonomy" id="2909671"/>
    <lineage>
        <taxon>Bacteria</taxon>
        <taxon>Bacillati</taxon>
        <taxon>Bacillota</taxon>
        <taxon>Bacilli</taxon>
        <taxon>Bacillales</taxon>
        <taxon>Paenibacillaceae</taxon>
        <taxon>Paenibacillus</taxon>
    </lineage>
</organism>
<sequence>MDCRRYHGEYADITWRDSDLRKWSIPLEEMYT</sequence>
<dbReference type="EMBL" id="CP091430">
    <property type="protein sequence ID" value="UVI33665.1"/>
    <property type="molecule type" value="Genomic_DNA"/>
</dbReference>
<gene>
    <name evidence="1" type="ORF">L1F29_17270</name>
</gene>
<reference evidence="1" key="1">
    <citation type="submission" date="2022-01" db="EMBL/GenBank/DDBJ databases">
        <title>Paenibacillus spongiae sp. nov., isolated from marine sponge.</title>
        <authorList>
            <person name="Li Z."/>
            <person name="Zhang M."/>
        </authorList>
    </citation>
    <scope>NUCLEOTIDE SEQUENCE</scope>
    <source>
        <strain evidence="1">PHS-Z3</strain>
    </source>
</reference>
<name>A0ABY5SJQ5_9BACL</name>
<accession>A0ABY5SJQ5</accession>
<protein>
    <submittedName>
        <fullName evidence="1">Uncharacterized protein</fullName>
    </submittedName>
</protein>
<keyword evidence="2" id="KW-1185">Reference proteome</keyword>